<dbReference type="EMBL" id="JAPCXB010000116">
    <property type="protein sequence ID" value="KAJ1607705.1"/>
    <property type="molecule type" value="Genomic_DNA"/>
</dbReference>
<feature type="compositionally biased region" description="Basic and acidic residues" evidence="1">
    <location>
        <begin position="78"/>
        <end position="89"/>
    </location>
</feature>
<comment type="caution">
    <text evidence="2">The sequence shown here is derived from an EMBL/GenBank/DDBJ whole genome shotgun (WGS) entry which is preliminary data.</text>
</comment>
<feature type="compositionally biased region" description="Basic and acidic residues" evidence="1">
    <location>
        <begin position="164"/>
        <end position="178"/>
    </location>
</feature>
<protein>
    <submittedName>
        <fullName evidence="2">Uncharacterized protein</fullName>
    </submittedName>
</protein>
<dbReference type="Proteomes" id="UP001071777">
    <property type="component" value="Unassembled WGS sequence"/>
</dbReference>
<accession>A0ABQ8P4R3</accession>
<evidence type="ECO:0000313" key="3">
    <source>
        <dbReference type="Proteomes" id="UP001071777"/>
    </source>
</evidence>
<feature type="region of interest" description="Disordered" evidence="1">
    <location>
        <begin position="164"/>
        <end position="188"/>
    </location>
</feature>
<feature type="compositionally biased region" description="Acidic residues" evidence="1">
    <location>
        <begin position="90"/>
        <end position="101"/>
    </location>
</feature>
<proteinExistence type="predicted"/>
<name>A0ABQ8P4R3_9CRYT</name>
<organism evidence="2 3">
    <name type="scientific">Cryptosporidium canis</name>
    <dbReference type="NCBI Taxonomy" id="195482"/>
    <lineage>
        <taxon>Eukaryota</taxon>
        <taxon>Sar</taxon>
        <taxon>Alveolata</taxon>
        <taxon>Apicomplexa</taxon>
        <taxon>Conoidasida</taxon>
        <taxon>Coccidia</taxon>
        <taxon>Eucoccidiorida</taxon>
        <taxon>Eimeriorina</taxon>
        <taxon>Cryptosporidiidae</taxon>
        <taxon>Cryptosporidium</taxon>
    </lineage>
</organism>
<feature type="region of interest" description="Disordered" evidence="1">
    <location>
        <begin position="78"/>
        <end position="101"/>
    </location>
</feature>
<keyword evidence="3" id="KW-1185">Reference proteome</keyword>
<gene>
    <name evidence="2" type="ORF">OJ252_2774</name>
</gene>
<reference evidence="2" key="1">
    <citation type="submission" date="2022-10" db="EMBL/GenBank/DDBJ databases">
        <title>Adaptive evolution leads to modifications in subtelomeric GC content in a zoonotic Cryptosporidium species.</title>
        <authorList>
            <person name="Li J."/>
            <person name="Feng Y."/>
            <person name="Xiao L."/>
        </authorList>
    </citation>
    <scope>NUCLEOTIDE SEQUENCE</scope>
    <source>
        <strain evidence="2">25894</strain>
    </source>
</reference>
<evidence type="ECO:0000256" key="1">
    <source>
        <dbReference type="SAM" id="MobiDB-lite"/>
    </source>
</evidence>
<evidence type="ECO:0000313" key="2">
    <source>
        <dbReference type="EMBL" id="KAJ1607705.1"/>
    </source>
</evidence>
<sequence>MGEVVFIVSLNIRVPEIIDQGEESSNGGGDTLYGVQVGVAEGGGEEAEGASNEVDDGLRIVEIGSCLAEEDWLHINGEVKPHKPHKGVDDGEENGGDGEELFPESQSPLVWDVLLASVNLHNHLGVEQRKTLLVIKFGQRVHDLGSRNGDSGTVVDRLGHKGLRGDDEVEANHPKNGDKAVNSNNKLSGIEPKERHIWPFRRDVSDQIDHSLHVGKAHADGSTHHSHDEVLFGVVKDGD</sequence>